<gene>
    <name evidence="2" type="ORF">Agub_g7113</name>
</gene>
<keyword evidence="3" id="KW-1185">Reference proteome</keyword>
<name>A0AAD3HM13_9CHLO</name>
<feature type="region of interest" description="Disordered" evidence="1">
    <location>
        <begin position="204"/>
        <end position="251"/>
    </location>
</feature>
<dbReference type="Proteomes" id="UP001054857">
    <property type="component" value="Unassembled WGS sequence"/>
</dbReference>
<evidence type="ECO:0000256" key="1">
    <source>
        <dbReference type="SAM" id="MobiDB-lite"/>
    </source>
</evidence>
<evidence type="ECO:0000313" key="2">
    <source>
        <dbReference type="EMBL" id="GFR45697.1"/>
    </source>
</evidence>
<feature type="compositionally biased region" description="Low complexity" evidence="1">
    <location>
        <begin position="284"/>
        <end position="294"/>
    </location>
</feature>
<protein>
    <submittedName>
        <fullName evidence="2">Uncharacterized protein</fullName>
    </submittedName>
</protein>
<feature type="compositionally biased region" description="Low complexity" evidence="1">
    <location>
        <begin position="223"/>
        <end position="239"/>
    </location>
</feature>
<comment type="caution">
    <text evidence="2">The sequence shown here is derived from an EMBL/GenBank/DDBJ whole genome shotgun (WGS) entry which is preliminary data.</text>
</comment>
<proteinExistence type="predicted"/>
<organism evidence="2 3">
    <name type="scientific">Astrephomene gubernaculifera</name>
    <dbReference type="NCBI Taxonomy" id="47775"/>
    <lineage>
        <taxon>Eukaryota</taxon>
        <taxon>Viridiplantae</taxon>
        <taxon>Chlorophyta</taxon>
        <taxon>core chlorophytes</taxon>
        <taxon>Chlorophyceae</taxon>
        <taxon>CS clade</taxon>
        <taxon>Chlamydomonadales</taxon>
        <taxon>Astrephomenaceae</taxon>
        <taxon>Astrephomene</taxon>
    </lineage>
</organism>
<reference evidence="2 3" key="1">
    <citation type="journal article" date="2021" name="Sci. Rep.">
        <title>Genome sequencing of the multicellular alga Astrephomene provides insights into convergent evolution of germ-soma differentiation.</title>
        <authorList>
            <person name="Yamashita S."/>
            <person name="Yamamoto K."/>
            <person name="Matsuzaki R."/>
            <person name="Suzuki S."/>
            <person name="Yamaguchi H."/>
            <person name="Hirooka S."/>
            <person name="Minakuchi Y."/>
            <person name="Miyagishima S."/>
            <person name="Kawachi M."/>
            <person name="Toyoda A."/>
            <person name="Nozaki H."/>
        </authorList>
    </citation>
    <scope>NUCLEOTIDE SEQUENCE [LARGE SCALE GENOMIC DNA]</scope>
    <source>
        <strain evidence="2 3">NIES-4017</strain>
    </source>
</reference>
<dbReference type="AlphaFoldDB" id="A0AAD3HM13"/>
<dbReference type="EMBL" id="BMAR01000010">
    <property type="protein sequence ID" value="GFR45697.1"/>
    <property type="molecule type" value="Genomic_DNA"/>
</dbReference>
<feature type="region of interest" description="Disordered" evidence="1">
    <location>
        <begin position="275"/>
        <end position="316"/>
    </location>
</feature>
<feature type="compositionally biased region" description="Pro residues" evidence="1">
    <location>
        <begin position="143"/>
        <end position="154"/>
    </location>
</feature>
<evidence type="ECO:0000313" key="3">
    <source>
        <dbReference type="Proteomes" id="UP001054857"/>
    </source>
</evidence>
<accession>A0AAD3HM13</accession>
<sequence length="316" mass="32988">MVVGICSVPEMISPKKRCSEGSPNGLRTPKRCREEASMDAHESLETTEPIPAVVMLGENGGIWHVDGLLELLAGALCATLGADPASLQLACSAENGSDDACNNTHCCAQPDQQLPPNHHDDQQHQGLTRPPHPQPHHQDQEPHPPSTAPSPQPWPLHTGLTEGNLQAHTAAAQLLPASSQCLLGLDDDDNSSVVSLSAWMAGAQTPRQGRSGSDAGSLHAPFSTSTATTTSSGASMRQLTPPPPLQLPGPSGFSFAPSPFCFTPRWGAGAVREFSRGSNGGAGSTSISCSSSSGAGCGVPEAKWPRRRPSVSEQRR</sequence>
<feature type="region of interest" description="Disordered" evidence="1">
    <location>
        <begin position="112"/>
        <end position="160"/>
    </location>
</feature>